<evidence type="ECO:0000259" key="15">
    <source>
        <dbReference type="Pfam" id="PF07715"/>
    </source>
</evidence>
<evidence type="ECO:0000256" key="1">
    <source>
        <dbReference type="ARBA" id="ARBA00004571"/>
    </source>
</evidence>
<feature type="domain" description="TonB-dependent receptor-like beta-barrel" evidence="14">
    <location>
        <begin position="326"/>
        <end position="749"/>
    </location>
</feature>
<evidence type="ECO:0000256" key="2">
    <source>
        <dbReference type="ARBA" id="ARBA00022448"/>
    </source>
</evidence>
<dbReference type="InterPro" id="IPR036942">
    <property type="entry name" value="Beta-barrel_TonB_sf"/>
</dbReference>
<keyword evidence="2 12" id="KW-0813">Transport</keyword>
<keyword evidence="11 12" id="KW-0998">Cell outer membrane</keyword>
<evidence type="ECO:0000313" key="17">
    <source>
        <dbReference type="Proteomes" id="UP001182991"/>
    </source>
</evidence>
<dbReference type="SUPFAM" id="SSF56935">
    <property type="entry name" value="Porins"/>
    <property type="match status" value="1"/>
</dbReference>
<name>A0ABU2KKJ2_9FLAO</name>
<dbReference type="Pfam" id="PF13715">
    <property type="entry name" value="CarbopepD_reg_2"/>
    <property type="match status" value="1"/>
</dbReference>
<dbReference type="InterPro" id="IPR000531">
    <property type="entry name" value="Beta-barrel_TonB"/>
</dbReference>
<evidence type="ECO:0000313" key="16">
    <source>
        <dbReference type="EMBL" id="MDT0295248.1"/>
    </source>
</evidence>
<dbReference type="PANTHER" id="PTHR32552">
    <property type="entry name" value="FERRICHROME IRON RECEPTOR-RELATED"/>
    <property type="match status" value="1"/>
</dbReference>
<dbReference type="InterPro" id="IPR037066">
    <property type="entry name" value="Plug_dom_sf"/>
</dbReference>
<keyword evidence="6" id="KW-0732">Signal</keyword>
<keyword evidence="17" id="KW-1185">Reference proteome</keyword>
<dbReference type="InterPro" id="IPR012910">
    <property type="entry name" value="Plug_dom"/>
</dbReference>
<dbReference type="Gene3D" id="2.170.130.10">
    <property type="entry name" value="TonB-dependent receptor, plug domain"/>
    <property type="match status" value="1"/>
</dbReference>
<keyword evidence="7" id="KW-0408">Iron</keyword>
<reference evidence="17" key="1">
    <citation type="submission" date="2023-07" db="EMBL/GenBank/DDBJ databases">
        <title>Isolating and identifying novel microbial strains from the Mariana Trench.</title>
        <authorList>
            <person name="Fu H."/>
        </authorList>
    </citation>
    <scope>NUCLEOTIDE SEQUENCE [LARGE SCALE GENOMIC DNA]</scope>
    <source>
        <strain evidence="17">T-y2</strain>
    </source>
</reference>
<accession>A0ABU2KKJ2</accession>
<dbReference type="SUPFAM" id="SSF49464">
    <property type="entry name" value="Carboxypeptidase regulatory domain-like"/>
    <property type="match status" value="1"/>
</dbReference>
<keyword evidence="3 12" id="KW-1134">Transmembrane beta strand</keyword>
<evidence type="ECO:0000259" key="14">
    <source>
        <dbReference type="Pfam" id="PF00593"/>
    </source>
</evidence>
<keyword evidence="5 12" id="KW-0812">Transmembrane</keyword>
<dbReference type="RefSeq" id="WP_311402191.1">
    <property type="nucleotide sequence ID" value="NZ_JAVRBG010000011.1"/>
</dbReference>
<evidence type="ECO:0000256" key="11">
    <source>
        <dbReference type="ARBA" id="ARBA00023237"/>
    </source>
</evidence>
<gene>
    <name evidence="16" type="ORF">RLT85_11455</name>
</gene>
<keyword evidence="4" id="KW-0410">Iron transport</keyword>
<sequence length="798" mass="90172">MKNVLFIVSLLFTTLVFAQDKIVISGTVVQHANELSNVAVEIIGINQATITDLNGDFKFIVFPGNYKLKFTHGNSKTIAVKAFKDQYLRVDMSNEEEQLEEVFLSSIRVSADSPITYTNLGNEEISQRNLGQDIPVLMNYLPSVVTTTDAGNGVGYTSLRVRGSDATRTNVTINGIPYNDSESQGSFWVNLGDIASSVENIQLQRGVGTSTNGAGAFGASLNILTDRYSEKAYAEISNSYGSYNTHKHTAKFSTGLFNEHWEFAGRASLIKSDGYIDRAESELKSYFLQAAYVNNNTLVKALAFGGKERTYQAWYGIEQKQLEEDRRYNPAGEYTDEDGNVKYYDNQTDNYQQDHYQLLWDQKYDANWSSNLGLHYTIGKGYYEEYQEAANLVDFGLPNFTANGEDITTSDLVNRTWLDNHFYGLTFNGTYKNQRMELILGGGINTYEGDHFGEVIYTRFAQNLDPDSDYYFNVANKTDFNIYGKATIAIIENLKAFGDLQLRTLNYTTSGLLDEGVDLVIDDRFTFFNPKAGLTYKLNQTNQLYASLAVAHREPTRTDYKNALFNDADKPEEEKLTDYELGYRLKTEKFQLNANLYYMDYKNQLVLTGDIDNSGEPVRENSGDSYRLGLEIEASIKLLPTLSIHSNVALSRNKNRDFKTKFDGELQDFGDTDISFSPEIVAGNRISYSPVSNLQLNFLSKFVGDQYMSNIESRASLLESYFINDLSIQYVWKKTTLFKEIVFTGMVNNIFDVEYISNGYYYSFEDDYSNPGTINTVEGAGYYPQATINFLAGITLKF</sequence>
<feature type="domain" description="TonB-dependent receptor plug" evidence="15">
    <location>
        <begin position="112"/>
        <end position="219"/>
    </location>
</feature>
<dbReference type="Proteomes" id="UP001182991">
    <property type="component" value="Unassembled WGS sequence"/>
</dbReference>
<proteinExistence type="inferred from homology"/>
<keyword evidence="16" id="KW-0675">Receptor</keyword>
<comment type="caution">
    <text evidence="16">The sequence shown here is derived from an EMBL/GenBank/DDBJ whole genome shotgun (WGS) entry which is preliminary data.</text>
</comment>
<evidence type="ECO:0000256" key="13">
    <source>
        <dbReference type="RuleBase" id="RU003357"/>
    </source>
</evidence>
<dbReference type="PANTHER" id="PTHR32552:SF68">
    <property type="entry name" value="FERRICHROME OUTER MEMBRANE TRANSPORTER_PHAGE RECEPTOR"/>
    <property type="match status" value="1"/>
</dbReference>
<comment type="subcellular location">
    <subcellularLocation>
        <location evidence="1 12">Cell outer membrane</location>
        <topology evidence="1 12">Multi-pass membrane protein</topology>
    </subcellularLocation>
</comment>
<keyword evidence="10 12" id="KW-0472">Membrane</keyword>
<evidence type="ECO:0000256" key="3">
    <source>
        <dbReference type="ARBA" id="ARBA00022452"/>
    </source>
</evidence>
<protein>
    <submittedName>
        <fullName evidence="16">TonB-dependent receptor</fullName>
    </submittedName>
</protein>
<organism evidence="16 17">
    <name type="scientific">Mesonia ostreae</name>
    <dbReference type="NCBI Taxonomy" id="861110"/>
    <lineage>
        <taxon>Bacteria</taxon>
        <taxon>Pseudomonadati</taxon>
        <taxon>Bacteroidota</taxon>
        <taxon>Flavobacteriia</taxon>
        <taxon>Flavobacteriales</taxon>
        <taxon>Flavobacteriaceae</taxon>
        <taxon>Mesonia</taxon>
    </lineage>
</organism>
<keyword evidence="8" id="KW-0406">Ion transport</keyword>
<evidence type="ECO:0000256" key="4">
    <source>
        <dbReference type="ARBA" id="ARBA00022496"/>
    </source>
</evidence>
<evidence type="ECO:0000256" key="10">
    <source>
        <dbReference type="ARBA" id="ARBA00023136"/>
    </source>
</evidence>
<dbReference type="Pfam" id="PF00593">
    <property type="entry name" value="TonB_dep_Rec_b-barrel"/>
    <property type="match status" value="1"/>
</dbReference>
<dbReference type="PROSITE" id="PS52016">
    <property type="entry name" value="TONB_DEPENDENT_REC_3"/>
    <property type="match status" value="1"/>
</dbReference>
<dbReference type="InterPro" id="IPR008969">
    <property type="entry name" value="CarboxyPept-like_regulatory"/>
</dbReference>
<dbReference type="EMBL" id="JAVRBG010000011">
    <property type="protein sequence ID" value="MDT0295248.1"/>
    <property type="molecule type" value="Genomic_DNA"/>
</dbReference>
<dbReference type="Gene3D" id="2.60.40.1120">
    <property type="entry name" value="Carboxypeptidase-like, regulatory domain"/>
    <property type="match status" value="1"/>
</dbReference>
<dbReference type="Gene3D" id="2.40.170.20">
    <property type="entry name" value="TonB-dependent receptor, beta-barrel domain"/>
    <property type="match status" value="1"/>
</dbReference>
<evidence type="ECO:0000256" key="12">
    <source>
        <dbReference type="PROSITE-ProRule" id="PRU01360"/>
    </source>
</evidence>
<dbReference type="InterPro" id="IPR039426">
    <property type="entry name" value="TonB-dep_rcpt-like"/>
</dbReference>
<dbReference type="Pfam" id="PF07715">
    <property type="entry name" value="Plug"/>
    <property type="match status" value="1"/>
</dbReference>
<evidence type="ECO:0000256" key="7">
    <source>
        <dbReference type="ARBA" id="ARBA00023004"/>
    </source>
</evidence>
<evidence type="ECO:0000256" key="8">
    <source>
        <dbReference type="ARBA" id="ARBA00023065"/>
    </source>
</evidence>
<comment type="similarity">
    <text evidence="12 13">Belongs to the TonB-dependent receptor family.</text>
</comment>
<evidence type="ECO:0000256" key="5">
    <source>
        <dbReference type="ARBA" id="ARBA00022692"/>
    </source>
</evidence>
<evidence type="ECO:0000256" key="9">
    <source>
        <dbReference type="ARBA" id="ARBA00023077"/>
    </source>
</evidence>
<keyword evidence="9 13" id="KW-0798">TonB box</keyword>
<evidence type="ECO:0000256" key="6">
    <source>
        <dbReference type="ARBA" id="ARBA00022729"/>
    </source>
</evidence>